<evidence type="ECO:0000259" key="1">
    <source>
        <dbReference type="Pfam" id="PF13966"/>
    </source>
</evidence>
<dbReference type="InterPro" id="IPR026960">
    <property type="entry name" value="RVT-Znf"/>
</dbReference>
<dbReference type="AlphaFoldDB" id="A0AAV0YN80"/>
<protein>
    <recommendedName>
        <fullName evidence="1">Reverse transcriptase zinc-binding domain-containing protein</fullName>
    </recommendedName>
</protein>
<evidence type="ECO:0000313" key="2">
    <source>
        <dbReference type="EMBL" id="CAI8586119.1"/>
    </source>
</evidence>
<name>A0AAV0YN80_VICFA</name>
<accession>A0AAV0YN80</accession>
<dbReference type="Pfam" id="PF13966">
    <property type="entry name" value="zf-RVT"/>
    <property type="match status" value="1"/>
</dbReference>
<evidence type="ECO:0000313" key="3">
    <source>
        <dbReference type="Proteomes" id="UP001157006"/>
    </source>
</evidence>
<reference evidence="2 3" key="1">
    <citation type="submission" date="2023-01" db="EMBL/GenBank/DDBJ databases">
        <authorList>
            <person name="Kreplak J."/>
        </authorList>
    </citation>
    <scope>NUCLEOTIDE SEQUENCE [LARGE SCALE GENOMIC DNA]</scope>
</reference>
<organism evidence="2 3">
    <name type="scientific">Vicia faba</name>
    <name type="common">Broad bean</name>
    <name type="synonym">Faba vulgaris</name>
    <dbReference type="NCBI Taxonomy" id="3906"/>
    <lineage>
        <taxon>Eukaryota</taxon>
        <taxon>Viridiplantae</taxon>
        <taxon>Streptophyta</taxon>
        <taxon>Embryophyta</taxon>
        <taxon>Tracheophyta</taxon>
        <taxon>Spermatophyta</taxon>
        <taxon>Magnoliopsida</taxon>
        <taxon>eudicotyledons</taxon>
        <taxon>Gunneridae</taxon>
        <taxon>Pentapetalae</taxon>
        <taxon>rosids</taxon>
        <taxon>fabids</taxon>
        <taxon>Fabales</taxon>
        <taxon>Fabaceae</taxon>
        <taxon>Papilionoideae</taxon>
        <taxon>50 kb inversion clade</taxon>
        <taxon>NPAAA clade</taxon>
        <taxon>Hologalegina</taxon>
        <taxon>IRL clade</taxon>
        <taxon>Fabeae</taxon>
        <taxon>Vicia</taxon>
    </lineage>
</organism>
<feature type="domain" description="Reverse transcriptase zinc-binding" evidence="1">
    <location>
        <begin position="40"/>
        <end position="133"/>
    </location>
</feature>
<sequence>MDTLRENFVVIDANHICSIPLSLNLPEDKLIWHHETDNNYSVKTAYYWLGEQRRNFNLGPSSKGKPKIWNHLWKLKVNPRVKNFMWRLFKDILPTKTNLLRKGTLNDGLCPLCNSELENNLHLFLRCDFIRKVFFSIPLEIRIPTSVVLRTGFAVFSPGKTLNWGKLYQLVSGKSGS</sequence>
<dbReference type="EMBL" id="OX451736">
    <property type="protein sequence ID" value="CAI8586119.1"/>
    <property type="molecule type" value="Genomic_DNA"/>
</dbReference>
<dbReference type="Proteomes" id="UP001157006">
    <property type="component" value="Chromosome 1L"/>
</dbReference>
<proteinExistence type="predicted"/>
<gene>
    <name evidence="2" type="ORF">VFH_I239280</name>
</gene>
<keyword evidence="3" id="KW-1185">Reference proteome</keyword>